<name>A0A1T5KSN7_9BACT</name>
<dbReference type="AlphaFoldDB" id="A0A1T5KSN7"/>
<dbReference type="RefSeq" id="WP_079686990.1">
    <property type="nucleotide sequence ID" value="NZ_FUZU01000001.1"/>
</dbReference>
<proteinExistence type="predicted"/>
<gene>
    <name evidence="1" type="ORF">SAMN05660236_2548</name>
</gene>
<evidence type="ECO:0000313" key="1">
    <source>
        <dbReference type="EMBL" id="SKC66505.1"/>
    </source>
</evidence>
<evidence type="ECO:0000313" key="2">
    <source>
        <dbReference type="Proteomes" id="UP000190961"/>
    </source>
</evidence>
<organism evidence="1 2">
    <name type="scientific">Ohtaekwangia koreensis</name>
    <dbReference type="NCBI Taxonomy" id="688867"/>
    <lineage>
        <taxon>Bacteria</taxon>
        <taxon>Pseudomonadati</taxon>
        <taxon>Bacteroidota</taxon>
        <taxon>Cytophagia</taxon>
        <taxon>Cytophagales</taxon>
        <taxon>Fulvivirgaceae</taxon>
        <taxon>Ohtaekwangia</taxon>
    </lineage>
</organism>
<keyword evidence="2" id="KW-1185">Reference proteome</keyword>
<dbReference type="EMBL" id="FUZU01000001">
    <property type="protein sequence ID" value="SKC66505.1"/>
    <property type="molecule type" value="Genomic_DNA"/>
</dbReference>
<dbReference type="Proteomes" id="UP000190961">
    <property type="component" value="Unassembled WGS sequence"/>
</dbReference>
<protein>
    <submittedName>
        <fullName evidence="1">Uncharacterized protein</fullName>
    </submittedName>
</protein>
<reference evidence="1 2" key="1">
    <citation type="submission" date="2017-02" db="EMBL/GenBank/DDBJ databases">
        <authorList>
            <person name="Peterson S.W."/>
        </authorList>
    </citation>
    <scope>NUCLEOTIDE SEQUENCE [LARGE SCALE GENOMIC DNA]</scope>
    <source>
        <strain evidence="1 2">DSM 25262</strain>
    </source>
</reference>
<dbReference type="OrthoDB" id="9961059at2"/>
<accession>A0A1T5KSN7</accession>
<sequence length="221" mass="25795">MYRFIFLAAAILWGCSRYEPVESLGEYDYPIDSIGKGKLFTFERTPEGETLDVKLTLAEENGKQFLIERGYTNGQLYYERKYKITRNHRQLTEWYFYSSYDTLGKVKGEIIEFRNVEDDTKYKGLKIKARFVTDDNTKSVFNSRETFQKDTVFRWGDTIVPALKFSTTSTMGTNHAYIPFFGEEEKYTGEAFVARGIGLIQYSTNSEDEAYVWNLVKIEDL</sequence>